<dbReference type="AlphaFoldDB" id="A0A1E7LJ81"/>
<dbReference type="RefSeq" id="WP_070204215.1">
    <property type="nucleotide sequence ID" value="NZ_LJGZ01000104.1"/>
</dbReference>
<feature type="domain" description="DUF4352" evidence="4">
    <location>
        <begin position="85"/>
        <end position="180"/>
    </location>
</feature>
<feature type="chain" id="PRO_5038924440" description="DUF4352 domain-containing protein" evidence="3">
    <location>
        <begin position="23"/>
        <end position="195"/>
    </location>
</feature>
<comment type="caution">
    <text evidence="5">The sequence shown here is derived from an EMBL/GenBank/DDBJ whole genome shotgun (WGS) entry which is preliminary data.</text>
</comment>
<dbReference type="PATRIC" id="fig|518642.7.peg.7338"/>
<dbReference type="Gene3D" id="2.60.40.1240">
    <property type="match status" value="1"/>
</dbReference>
<feature type="region of interest" description="Disordered" evidence="2">
    <location>
        <begin position="22"/>
        <end position="66"/>
    </location>
</feature>
<feature type="signal peptide" evidence="3">
    <location>
        <begin position="1"/>
        <end position="22"/>
    </location>
</feature>
<protein>
    <recommendedName>
        <fullName evidence="4">DUF4352 domain-containing protein</fullName>
    </recommendedName>
</protein>
<dbReference type="Proteomes" id="UP000175971">
    <property type="component" value="Unassembled WGS sequence"/>
</dbReference>
<dbReference type="InterPro" id="IPR029050">
    <property type="entry name" value="Immunoprotect_excell_Ig-like"/>
</dbReference>
<dbReference type="PROSITE" id="PS51257">
    <property type="entry name" value="PROKAR_LIPOPROTEIN"/>
    <property type="match status" value="1"/>
</dbReference>
<reference evidence="5 6" key="1">
    <citation type="journal article" date="2016" name="Front. Microbiol.">
        <title>Comparative Genomics Analysis of Streptomyces Species Reveals Their Adaptation to the Marine Environment and Their Diversity at the Genomic Level.</title>
        <authorList>
            <person name="Tian X."/>
            <person name="Zhang Z."/>
            <person name="Yang T."/>
            <person name="Chen M."/>
            <person name="Li J."/>
            <person name="Chen F."/>
            <person name="Yang J."/>
            <person name="Li W."/>
            <person name="Zhang B."/>
            <person name="Zhang Z."/>
            <person name="Wu J."/>
            <person name="Zhang C."/>
            <person name="Long L."/>
            <person name="Xiao J."/>
        </authorList>
    </citation>
    <scope>NUCLEOTIDE SEQUENCE [LARGE SCALE GENOMIC DNA]</scope>
    <source>
        <strain evidence="5 6">SCSIO M10372</strain>
    </source>
</reference>
<keyword evidence="1 3" id="KW-0732">Signal</keyword>
<keyword evidence="6" id="KW-1185">Reference proteome</keyword>
<dbReference type="InterPro" id="IPR029051">
    <property type="entry name" value="DUF4352"/>
</dbReference>
<dbReference type="OrthoDB" id="166023at2"/>
<proteinExistence type="predicted"/>
<dbReference type="Pfam" id="PF11611">
    <property type="entry name" value="DUF4352"/>
    <property type="match status" value="1"/>
</dbReference>
<evidence type="ECO:0000256" key="1">
    <source>
        <dbReference type="ARBA" id="ARBA00022729"/>
    </source>
</evidence>
<evidence type="ECO:0000259" key="4">
    <source>
        <dbReference type="Pfam" id="PF11611"/>
    </source>
</evidence>
<organism evidence="5 6">
    <name type="scientific">Streptomyces nanshensis</name>
    <dbReference type="NCBI Taxonomy" id="518642"/>
    <lineage>
        <taxon>Bacteria</taxon>
        <taxon>Bacillati</taxon>
        <taxon>Actinomycetota</taxon>
        <taxon>Actinomycetes</taxon>
        <taxon>Kitasatosporales</taxon>
        <taxon>Streptomycetaceae</taxon>
        <taxon>Streptomyces</taxon>
    </lineage>
</organism>
<evidence type="ECO:0000256" key="2">
    <source>
        <dbReference type="SAM" id="MobiDB-lite"/>
    </source>
</evidence>
<evidence type="ECO:0000256" key="3">
    <source>
        <dbReference type="SAM" id="SignalP"/>
    </source>
</evidence>
<dbReference type="EMBL" id="LJGZ01000104">
    <property type="protein sequence ID" value="OEV16236.1"/>
    <property type="molecule type" value="Genomic_DNA"/>
</dbReference>
<feature type="compositionally biased region" description="Basic and acidic residues" evidence="2">
    <location>
        <begin position="35"/>
        <end position="44"/>
    </location>
</feature>
<evidence type="ECO:0000313" key="5">
    <source>
        <dbReference type="EMBL" id="OEV16236.1"/>
    </source>
</evidence>
<gene>
    <name evidence="5" type="ORF">AN221_34900</name>
</gene>
<evidence type="ECO:0000313" key="6">
    <source>
        <dbReference type="Proteomes" id="UP000175971"/>
    </source>
</evidence>
<name>A0A1E7LJ81_9ACTN</name>
<accession>A0A1E7LJ81</accession>
<sequence>MRRTIIAATAAAGLLLTATACTDDEITTAPSKTGAAEESKKAEPTEPAAEEEAEKPSKDAKVGDTIALKGNEGEKVDAVLKKWVDDAKSADEFFKPADGKRWVAAQFELTNTGEKPYVDSPSNGAQVADAEGQRFGATFADIADGPSMTSDANVPQGEKVLGWIVFEVPKTSKVVTVQFALSSGFASQTGQWKVS</sequence>